<evidence type="ECO:0000259" key="7">
    <source>
        <dbReference type="Pfam" id="PF01850"/>
    </source>
</evidence>
<dbReference type="EMBL" id="JAVDYG010000001">
    <property type="protein sequence ID" value="MDR7364331.1"/>
    <property type="molecule type" value="Genomic_DNA"/>
</dbReference>
<keyword evidence="2 6" id="KW-0540">Nuclease</keyword>
<name>A0ABU2C120_9ACTN</name>
<dbReference type="SUPFAM" id="SSF88723">
    <property type="entry name" value="PIN domain-like"/>
    <property type="match status" value="1"/>
</dbReference>
<comment type="function">
    <text evidence="6">Toxic component of a toxin-antitoxin (TA) system. An RNase.</text>
</comment>
<gene>
    <name evidence="6" type="primary">vapC</name>
    <name evidence="8" type="ORF">J2S63_003884</name>
</gene>
<evidence type="ECO:0000313" key="8">
    <source>
        <dbReference type="EMBL" id="MDR7364331.1"/>
    </source>
</evidence>
<keyword evidence="6" id="KW-0800">Toxin</keyword>
<keyword evidence="9" id="KW-1185">Reference proteome</keyword>
<evidence type="ECO:0000256" key="2">
    <source>
        <dbReference type="ARBA" id="ARBA00022722"/>
    </source>
</evidence>
<dbReference type="EC" id="3.1.-.-" evidence="6"/>
<reference evidence="8 9" key="1">
    <citation type="submission" date="2023-07" db="EMBL/GenBank/DDBJ databases">
        <title>Sequencing the genomes of 1000 actinobacteria strains.</title>
        <authorList>
            <person name="Klenk H.-P."/>
        </authorList>
    </citation>
    <scope>NUCLEOTIDE SEQUENCE [LARGE SCALE GENOMIC DNA]</scope>
    <source>
        <strain evidence="8 9">DSM 19426</strain>
    </source>
</reference>
<dbReference type="Proteomes" id="UP001183648">
    <property type="component" value="Unassembled WGS sequence"/>
</dbReference>
<proteinExistence type="inferred from homology"/>
<evidence type="ECO:0000313" key="9">
    <source>
        <dbReference type="Proteomes" id="UP001183648"/>
    </source>
</evidence>
<dbReference type="CDD" id="cd18678">
    <property type="entry name" value="PIN_MtVapC25_VapC33-like"/>
    <property type="match status" value="1"/>
</dbReference>
<dbReference type="InterPro" id="IPR002716">
    <property type="entry name" value="PIN_dom"/>
</dbReference>
<keyword evidence="3 6" id="KW-0479">Metal-binding</keyword>
<comment type="cofactor">
    <cofactor evidence="6">
        <name>Mg(2+)</name>
        <dbReference type="ChEBI" id="CHEBI:18420"/>
    </cofactor>
</comment>
<protein>
    <recommendedName>
        <fullName evidence="6">Ribonuclease VapC</fullName>
        <shortName evidence="6">RNase VapC</shortName>
        <ecNumber evidence="6">3.1.-.-</ecNumber>
    </recommendedName>
    <alternativeName>
        <fullName evidence="6">Toxin VapC</fullName>
    </alternativeName>
</protein>
<dbReference type="Pfam" id="PF01850">
    <property type="entry name" value="PIN"/>
    <property type="match status" value="1"/>
</dbReference>
<dbReference type="HAMAP" id="MF_00265">
    <property type="entry name" value="VapC_Nob1"/>
    <property type="match status" value="1"/>
</dbReference>
<evidence type="ECO:0000256" key="3">
    <source>
        <dbReference type="ARBA" id="ARBA00022723"/>
    </source>
</evidence>
<dbReference type="InterPro" id="IPR022907">
    <property type="entry name" value="VapC_family"/>
</dbReference>
<keyword evidence="1 6" id="KW-1277">Toxin-antitoxin system</keyword>
<evidence type="ECO:0000256" key="6">
    <source>
        <dbReference type="HAMAP-Rule" id="MF_00265"/>
    </source>
</evidence>
<comment type="caution">
    <text evidence="8">The sequence shown here is derived from an EMBL/GenBank/DDBJ whole genome shotgun (WGS) entry which is preliminary data.</text>
</comment>
<comment type="similarity">
    <text evidence="6">Belongs to the PINc/VapC protein family.</text>
</comment>
<feature type="binding site" evidence="6">
    <location>
        <position position="5"/>
    </location>
    <ligand>
        <name>Mg(2+)</name>
        <dbReference type="ChEBI" id="CHEBI:18420"/>
    </ligand>
</feature>
<dbReference type="InterPro" id="IPR006226">
    <property type="entry name" value="Mtu_PIN"/>
</dbReference>
<dbReference type="InterPro" id="IPR029060">
    <property type="entry name" value="PIN-like_dom_sf"/>
</dbReference>
<organism evidence="8 9">
    <name type="scientific">Nocardioides marmoribigeumensis</name>
    <dbReference type="NCBI Taxonomy" id="433649"/>
    <lineage>
        <taxon>Bacteria</taxon>
        <taxon>Bacillati</taxon>
        <taxon>Actinomycetota</taxon>
        <taxon>Actinomycetes</taxon>
        <taxon>Propionibacteriales</taxon>
        <taxon>Nocardioidaceae</taxon>
        <taxon>Nocardioides</taxon>
    </lineage>
</organism>
<evidence type="ECO:0000256" key="4">
    <source>
        <dbReference type="ARBA" id="ARBA00022801"/>
    </source>
</evidence>
<accession>A0ABU2C120</accession>
<dbReference type="NCBIfam" id="TIGR00028">
    <property type="entry name" value="Mtu_PIN_fam"/>
    <property type="match status" value="1"/>
</dbReference>
<dbReference type="Gene3D" id="3.40.50.1010">
    <property type="entry name" value="5'-nuclease"/>
    <property type="match status" value="1"/>
</dbReference>
<feature type="binding site" evidence="6">
    <location>
        <position position="108"/>
    </location>
    <ligand>
        <name>Mg(2+)</name>
        <dbReference type="ChEBI" id="CHEBI:18420"/>
    </ligand>
</feature>
<keyword evidence="5 6" id="KW-0460">Magnesium</keyword>
<evidence type="ECO:0000256" key="5">
    <source>
        <dbReference type="ARBA" id="ARBA00022842"/>
    </source>
</evidence>
<feature type="domain" description="PIN" evidence="7">
    <location>
        <begin position="3"/>
        <end position="133"/>
    </location>
</feature>
<sequence>MKVVDANVLLYAVNSDAPQHDDSRTWLDAALSGGDRVGLSWVVLLAFLRLSTRSGLFSSPLTPTEAFDQVGDWTQAPGGEVIHPSPTHVTTLQGLLAPIGLAGNLVNDAHLAAVAVEHRAEIVSYDNDFSRFPGVRWSTPGALLA</sequence>
<dbReference type="RefSeq" id="WP_310305891.1">
    <property type="nucleotide sequence ID" value="NZ_BAAAPS010000005.1"/>
</dbReference>
<evidence type="ECO:0000256" key="1">
    <source>
        <dbReference type="ARBA" id="ARBA00022649"/>
    </source>
</evidence>
<keyword evidence="4 6" id="KW-0378">Hydrolase</keyword>